<sequence length="366" mass="42033">MKEIKTLIDITNLLKQDFNNWRDFGYISVGECGDLRIFNYTAKAQFEGRWNYLETVSRGLILHAKTGEVVARPFDKFFNWGERNRFTSAPIKSVTEKMDGSLGILYRLEGKYRIATRGSFDSEQAIWATQFLEHNYDLSGLPSEITLLFEIIYPGNRIVVDYRGREDLVLLAMRNRVTGEYYPWQAVETIAENYGISLPAVYTFDTPEQLIRGTETLNTNSEGWVVEFLDGQRFKFKGEEYCKLHKLISGLSFKKTLEQIANGTFGEWKNGVPDEFLDEVNAWSNKIQGVVEEIEAQVEGVFQLAPKNTRKEFALWAMKNHKSISSYLFAKLDGRPLKPLVYKLAFQDSLQENKALEATEKSSPTL</sequence>
<comment type="caution">
    <text evidence="2">The sequence shown here is derived from an EMBL/GenBank/DDBJ whole genome shotgun (WGS) entry which is preliminary data.</text>
</comment>
<dbReference type="EMBL" id="JADEWZ010000030">
    <property type="protein sequence ID" value="MBE9117751.1"/>
    <property type="molecule type" value="Genomic_DNA"/>
</dbReference>
<protein>
    <submittedName>
        <fullName evidence="2">T4 RnlA family RNA ligase</fullName>
    </submittedName>
</protein>
<name>A0A8J7DZ03_9CYAN</name>
<proteinExistence type="predicted"/>
<dbReference type="AlphaFoldDB" id="A0A8J7DZ03"/>
<accession>A0A8J7DZ03</accession>
<dbReference type="InterPro" id="IPR019039">
    <property type="entry name" value="T4-Rnl1-like_N"/>
</dbReference>
<dbReference type="Gene3D" id="3.30.470.30">
    <property type="entry name" value="DNA ligase/mRNA capping enzyme"/>
    <property type="match status" value="1"/>
</dbReference>
<evidence type="ECO:0000313" key="2">
    <source>
        <dbReference type="EMBL" id="MBE9117751.1"/>
    </source>
</evidence>
<reference evidence="2" key="1">
    <citation type="submission" date="2020-10" db="EMBL/GenBank/DDBJ databases">
        <authorList>
            <person name="Castelo-Branco R."/>
            <person name="Eusebio N."/>
            <person name="Adriana R."/>
            <person name="Vieira A."/>
            <person name="Brugerolle De Fraissinette N."/>
            <person name="Rezende De Castro R."/>
            <person name="Schneider M.P."/>
            <person name="Vasconcelos V."/>
            <person name="Leao P.N."/>
        </authorList>
    </citation>
    <scope>NUCLEOTIDE SEQUENCE</scope>
    <source>
        <strain evidence="2">LEGE 07157</strain>
    </source>
</reference>
<organism evidence="2 3">
    <name type="scientific">Lusitaniella coriacea LEGE 07157</name>
    <dbReference type="NCBI Taxonomy" id="945747"/>
    <lineage>
        <taxon>Bacteria</taxon>
        <taxon>Bacillati</taxon>
        <taxon>Cyanobacteriota</taxon>
        <taxon>Cyanophyceae</taxon>
        <taxon>Spirulinales</taxon>
        <taxon>Lusitaniellaceae</taxon>
        <taxon>Lusitaniella</taxon>
    </lineage>
</organism>
<dbReference type="Proteomes" id="UP000654482">
    <property type="component" value="Unassembled WGS sequence"/>
</dbReference>
<evidence type="ECO:0000259" key="1">
    <source>
        <dbReference type="Pfam" id="PF09511"/>
    </source>
</evidence>
<dbReference type="SUPFAM" id="SSF56091">
    <property type="entry name" value="DNA ligase/mRNA capping enzyme, catalytic domain"/>
    <property type="match status" value="1"/>
</dbReference>
<dbReference type="GO" id="GO:0016874">
    <property type="term" value="F:ligase activity"/>
    <property type="evidence" value="ECO:0007669"/>
    <property type="project" value="UniProtKB-KW"/>
</dbReference>
<keyword evidence="3" id="KW-1185">Reference proteome</keyword>
<evidence type="ECO:0000313" key="3">
    <source>
        <dbReference type="Proteomes" id="UP000654482"/>
    </source>
</evidence>
<gene>
    <name evidence="2" type="ORF">IQ249_17780</name>
</gene>
<dbReference type="RefSeq" id="WP_194030840.1">
    <property type="nucleotide sequence ID" value="NZ_JADEWZ010000030.1"/>
</dbReference>
<keyword evidence="2" id="KW-0436">Ligase</keyword>
<feature type="domain" description="T4 RNA ligase 1-like N-terminal" evidence="1">
    <location>
        <begin position="57"/>
        <end position="240"/>
    </location>
</feature>
<dbReference type="Pfam" id="PF09511">
    <property type="entry name" value="RNA_lig_T4_1"/>
    <property type="match status" value="1"/>
</dbReference>